<dbReference type="AlphaFoldDB" id="K0YFA9"/>
<sequence>MESAKPTIATKVKTPLGLVLPAGVYGAGIALIITVASALIMIPLEIPLWAWALAFLVLAAVMIPMVPKIAEDWEADELPGGEAVFVARPTKRPLVFAAVCAVILLGVVAALVFL</sequence>
<protein>
    <submittedName>
        <fullName evidence="2">Uncharacterized protein</fullName>
    </submittedName>
</protein>
<reference evidence="2 3" key="1">
    <citation type="submission" date="2012-08" db="EMBL/GenBank/DDBJ databases">
        <title>The Genome Sequence of Turicella otitidis ATCC 51513.</title>
        <authorList>
            <consortium name="The Broad Institute Genome Sequencing Platform"/>
            <person name="Earl A."/>
            <person name="Ward D."/>
            <person name="Feldgarden M."/>
            <person name="Gevers D."/>
            <person name="Huys G."/>
            <person name="Walker B."/>
            <person name="Young S.K."/>
            <person name="Zeng Q."/>
            <person name="Gargeya S."/>
            <person name="Fitzgerald M."/>
            <person name="Haas B."/>
            <person name="Abouelleil A."/>
            <person name="Alvarado L."/>
            <person name="Arachchi H.M."/>
            <person name="Berlin A.M."/>
            <person name="Chapman S.B."/>
            <person name="Goldberg J."/>
            <person name="Griggs A."/>
            <person name="Gujja S."/>
            <person name="Hansen M."/>
            <person name="Howarth C."/>
            <person name="Imamovic A."/>
            <person name="Larimer J."/>
            <person name="McCowen C."/>
            <person name="Montmayeur A."/>
            <person name="Murphy C."/>
            <person name="Neiman D."/>
            <person name="Pearson M."/>
            <person name="Priest M."/>
            <person name="Roberts A."/>
            <person name="Saif S."/>
            <person name="Shea T."/>
            <person name="Sisk P."/>
            <person name="Sykes S."/>
            <person name="Wortman J."/>
            <person name="Nusbaum C."/>
            <person name="Birren B."/>
        </authorList>
    </citation>
    <scope>NUCLEOTIDE SEQUENCE [LARGE SCALE GENOMIC DNA]</scope>
    <source>
        <strain evidence="2 3">ATCC 51513</strain>
    </source>
</reference>
<gene>
    <name evidence="2" type="ORF">HMPREF9719_01218</name>
</gene>
<dbReference type="Proteomes" id="UP000006078">
    <property type="component" value="Unassembled WGS sequence"/>
</dbReference>
<feature type="transmembrane region" description="Helical" evidence="1">
    <location>
        <begin position="48"/>
        <end position="66"/>
    </location>
</feature>
<evidence type="ECO:0000313" key="3">
    <source>
        <dbReference type="Proteomes" id="UP000006078"/>
    </source>
</evidence>
<dbReference type="HOGENOM" id="CLU_2245432_0_0_11"/>
<keyword evidence="1" id="KW-0812">Transmembrane</keyword>
<accession>K0YFA9</accession>
<feature type="transmembrane region" description="Helical" evidence="1">
    <location>
        <begin position="94"/>
        <end position="113"/>
    </location>
</feature>
<organism evidence="2 3">
    <name type="scientific">Corynebacterium otitidis ATCC 51513</name>
    <dbReference type="NCBI Taxonomy" id="883169"/>
    <lineage>
        <taxon>Bacteria</taxon>
        <taxon>Bacillati</taxon>
        <taxon>Actinomycetota</taxon>
        <taxon>Actinomycetes</taxon>
        <taxon>Mycobacteriales</taxon>
        <taxon>Corynebacteriaceae</taxon>
        <taxon>Corynebacterium</taxon>
    </lineage>
</organism>
<comment type="caution">
    <text evidence="2">The sequence shown here is derived from an EMBL/GenBank/DDBJ whole genome shotgun (WGS) entry which is preliminary data.</text>
</comment>
<feature type="transmembrane region" description="Helical" evidence="1">
    <location>
        <begin position="16"/>
        <end position="42"/>
    </location>
</feature>
<dbReference type="RefSeq" id="WP_004601108.1">
    <property type="nucleotide sequence ID" value="NZ_HF541867.1"/>
</dbReference>
<name>K0YFA9_9CORY</name>
<evidence type="ECO:0000313" key="2">
    <source>
        <dbReference type="EMBL" id="EJZ81843.1"/>
    </source>
</evidence>
<keyword evidence="1" id="KW-1133">Transmembrane helix</keyword>
<evidence type="ECO:0000256" key="1">
    <source>
        <dbReference type="SAM" id="Phobius"/>
    </source>
</evidence>
<keyword evidence="3" id="KW-1185">Reference proteome</keyword>
<keyword evidence="1" id="KW-0472">Membrane</keyword>
<dbReference type="EMBL" id="AHAE01000056">
    <property type="protein sequence ID" value="EJZ81843.1"/>
    <property type="molecule type" value="Genomic_DNA"/>
</dbReference>
<proteinExistence type="predicted"/>